<evidence type="ECO:0000256" key="3">
    <source>
        <dbReference type="ARBA" id="ARBA00022691"/>
    </source>
</evidence>
<dbReference type="PATRIC" id="fig|1357400.3.peg.2670"/>
<dbReference type="InterPro" id="IPR029028">
    <property type="entry name" value="Alpha/beta_knot_MTases"/>
</dbReference>
<dbReference type="STRING" id="1357400.HMPREF2086_01973"/>
<dbReference type="GO" id="GO:0032259">
    <property type="term" value="P:methylation"/>
    <property type="evidence" value="ECO:0007669"/>
    <property type="project" value="UniProtKB-KW"/>
</dbReference>
<dbReference type="SUPFAM" id="SSF75217">
    <property type="entry name" value="alpha/beta knot"/>
    <property type="match status" value="1"/>
</dbReference>
<proteinExistence type="inferred from homology"/>
<dbReference type="InterPro" id="IPR029026">
    <property type="entry name" value="tRNA_m1G_MTases_N"/>
</dbReference>
<comment type="caution">
    <text evidence="5">The sequence shown here is derived from an EMBL/GenBank/DDBJ whole genome shotgun (WGS) entry which is preliminary data.</text>
</comment>
<dbReference type="PANTHER" id="PTHR33603">
    <property type="entry name" value="METHYLTRANSFERASE"/>
    <property type="match status" value="1"/>
</dbReference>
<evidence type="ECO:0000256" key="1">
    <source>
        <dbReference type="ARBA" id="ARBA00022603"/>
    </source>
</evidence>
<keyword evidence="2 5" id="KW-0808">Transferase</keyword>
<dbReference type="Proteomes" id="UP000018731">
    <property type="component" value="Unassembled WGS sequence"/>
</dbReference>
<dbReference type="InterPro" id="IPR003742">
    <property type="entry name" value="RlmH-like"/>
</dbReference>
<dbReference type="Gene3D" id="3.40.1280.10">
    <property type="match status" value="1"/>
</dbReference>
<comment type="similarity">
    <text evidence="4">Belongs to the RNA methyltransferase RlmH family.</text>
</comment>
<evidence type="ECO:0000256" key="4">
    <source>
        <dbReference type="ARBA" id="ARBA00038303"/>
    </source>
</evidence>
<gene>
    <name evidence="5" type="ORF">HMPREF2086_01973</name>
</gene>
<evidence type="ECO:0000313" key="5">
    <source>
        <dbReference type="EMBL" id="ETD22242.1"/>
    </source>
</evidence>
<dbReference type="PANTHER" id="PTHR33603:SF1">
    <property type="entry name" value="RIBOSOMAL RNA LARGE SUBUNIT METHYLTRANSFERASE H"/>
    <property type="match status" value="1"/>
</dbReference>
<dbReference type="Pfam" id="PF02590">
    <property type="entry name" value="SPOUT_MTase"/>
    <property type="match status" value="1"/>
</dbReference>
<dbReference type="GO" id="GO:0006364">
    <property type="term" value="P:rRNA processing"/>
    <property type="evidence" value="ECO:0007669"/>
    <property type="project" value="InterPro"/>
</dbReference>
<organism evidence="5 6">
    <name type="scientific">Helicobacter macacae MIT 99-5501</name>
    <dbReference type="NCBI Taxonomy" id="1357400"/>
    <lineage>
        <taxon>Bacteria</taxon>
        <taxon>Pseudomonadati</taxon>
        <taxon>Campylobacterota</taxon>
        <taxon>Epsilonproteobacteria</taxon>
        <taxon>Campylobacterales</taxon>
        <taxon>Helicobacteraceae</taxon>
        <taxon>Helicobacter</taxon>
    </lineage>
</organism>
<protein>
    <submittedName>
        <fullName evidence="5">rRNA large subunit m3Psi methyltransferase RlmH</fullName>
    </submittedName>
</protein>
<reference evidence="5 6" key="1">
    <citation type="journal article" date="2014" name="Genome Announc.">
        <title>Draft genome sequences of six enterohepatic helicobacter species isolated from humans and one from rhesus macaques.</title>
        <authorList>
            <person name="Shen Z."/>
            <person name="Sheh A."/>
            <person name="Young S.K."/>
            <person name="Abouelliel A."/>
            <person name="Ward D.V."/>
            <person name="Earl A.M."/>
            <person name="Fox J.G."/>
        </authorList>
    </citation>
    <scope>NUCLEOTIDE SEQUENCE [LARGE SCALE GENOMIC DNA]</scope>
    <source>
        <strain evidence="5 6">MIT 99-5501</strain>
    </source>
</reference>
<dbReference type="GO" id="GO:0008168">
    <property type="term" value="F:methyltransferase activity"/>
    <property type="evidence" value="ECO:0007669"/>
    <property type="project" value="UniProtKB-KW"/>
</dbReference>
<dbReference type="CDD" id="cd18081">
    <property type="entry name" value="RlmH-like"/>
    <property type="match status" value="1"/>
</dbReference>
<evidence type="ECO:0000256" key="2">
    <source>
        <dbReference type="ARBA" id="ARBA00022679"/>
    </source>
</evidence>
<dbReference type="eggNOG" id="COG1576">
    <property type="taxonomic scope" value="Bacteria"/>
</dbReference>
<dbReference type="HOGENOM" id="CLU_100552_2_1_7"/>
<dbReference type="EMBL" id="AZJI01000010">
    <property type="protein sequence ID" value="ETD22242.1"/>
    <property type="molecule type" value="Genomic_DNA"/>
</dbReference>
<keyword evidence="1 5" id="KW-0489">Methyltransferase</keyword>
<sequence length="167" mass="19041">MTPLEWHYQKLCQTFNASVCVESIFNTDIDSAHKVAHKHNKSQKWQNQKLKRAQNSQQNKSASLAQATYTKAFSPLLGTKADSIALHPRGMKLDSIQFSQLVDSVRQSKADLRFFIAGPYGFDDEFISKTSAISLSDLTFSHKIVRVVLLEQIYRALSIIHHHPYHK</sequence>
<name>V8C587_9HELI</name>
<dbReference type="AlphaFoldDB" id="V8C587"/>
<keyword evidence="6" id="KW-1185">Reference proteome</keyword>
<accession>V8C587</accession>
<evidence type="ECO:0000313" key="6">
    <source>
        <dbReference type="Proteomes" id="UP000018731"/>
    </source>
</evidence>
<dbReference type="RefSeq" id="WP_023928813.1">
    <property type="nucleotide sequence ID" value="NZ_KI669456.1"/>
</dbReference>
<keyword evidence="3" id="KW-0949">S-adenosyl-L-methionine</keyword>